<dbReference type="EMBL" id="HACG01025533">
    <property type="protein sequence ID" value="CEK72398.1"/>
    <property type="molecule type" value="Transcribed_RNA"/>
</dbReference>
<protein>
    <submittedName>
        <fullName evidence="1">Uncharacterized protein</fullName>
    </submittedName>
</protein>
<sequence length="52" mass="6163">TSTNILSTTTTLHYYTPDFHYNLEINMSYLFLTRSSLSSTYLQTNKHKDYVH</sequence>
<dbReference type="AlphaFoldDB" id="A0A0B6ZV01"/>
<organism evidence="1">
    <name type="scientific">Arion vulgaris</name>
    <dbReference type="NCBI Taxonomy" id="1028688"/>
    <lineage>
        <taxon>Eukaryota</taxon>
        <taxon>Metazoa</taxon>
        <taxon>Spiralia</taxon>
        <taxon>Lophotrochozoa</taxon>
        <taxon>Mollusca</taxon>
        <taxon>Gastropoda</taxon>
        <taxon>Heterobranchia</taxon>
        <taxon>Euthyneura</taxon>
        <taxon>Panpulmonata</taxon>
        <taxon>Eupulmonata</taxon>
        <taxon>Stylommatophora</taxon>
        <taxon>Helicina</taxon>
        <taxon>Arionoidea</taxon>
        <taxon>Arionidae</taxon>
        <taxon>Arion</taxon>
    </lineage>
</organism>
<evidence type="ECO:0000313" key="1">
    <source>
        <dbReference type="EMBL" id="CEK72398.1"/>
    </source>
</evidence>
<proteinExistence type="predicted"/>
<gene>
    <name evidence="1" type="primary">ORF82253</name>
</gene>
<accession>A0A0B6ZV01</accession>
<feature type="non-terminal residue" evidence="1">
    <location>
        <position position="1"/>
    </location>
</feature>
<name>A0A0B6ZV01_9EUPU</name>
<reference evidence="1" key="1">
    <citation type="submission" date="2014-12" db="EMBL/GenBank/DDBJ databases">
        <title>Insight into the proteome of Arion vulgaris.</title>
        <authorList>
            <person name="Aradska J."/>
            <person name="Bulat T."/>
            <person name="Smidak R."/>
            <person name="Sarate P."/>
            <person name="Gangsoo J."/>
            <person name="Sialana F."/>
            <person name="Bilban M."/>
            <person name="Lubec G."/>
        </authorList>
    </citation>
    <scope>NUCLEOTIDE SEQUENCE</scope>
    <source>
        <tissue evidence="1">Skin</tissue>
    </source>
</reference>